<keyword evidence="2" id="KW-0812">Transmembrane</keyword>
<evidence type="ECO:0000256" key="1">
    <source>
        <dbReference type="SAM" id="MobiDB-lite"/>
    </source>
</evidence>
<dbReference type="PANTHER" id="PTHR34126">
    <property type="entry name" value="PEROXISOME BIOGENESIS PROTEIN 22"/>
    <property type="match status" value="1"/>
</dbReference>
<keyword evidence="2" id="KW-0472">Membrane</keyword>
<organism evidence="3 4">
    <name type="scientific">Colocasia esculenta</name>
    <name type="common">Wild taro</name>
    <name type="synonym">Arum esculentum</name>
    <dbReference type="NCBI Taxonomy" id="4460"/>
    <lineage>
        <taxon>Eukaryota</taxon>
        <taxon>Viridiplantae</taxon>
        <taxon>Streptophyta</taxon>
        <taxon>Embryophyta</taxon>
        <taxon>Tracheophyta</taxon>
        <taxon>Spermatophyta</taxon>
        <taxon>Magnoliopsida</taxon>
        <taxon>Liliopsida</taxon>
        <taxon>Araceae</taxon>
        <taxon>Aroideae</taxon>
        <taxon>Colocasieae</taxon>
        <taxon>Colocasia</taxon>
    </lineage>
</organism>
<proteinExistence type="predicted"/>
<keyword evidence="4" id="KW-1185">Reference proteome</keyword>
<evidence type="ECO:0000313" key="4">
    <source>
        <dbReference type="Proteomes" id="UP000652761"/>
    </source>
</evidence>
<feature type="region of interest" description="Disordered" evidence="1">
    <location>
        <begin position="61"/>
        <end position="95"/>
    </location>
</feature>
<dbReference type="GO" id="GO:0007031">
    <property type="term" value="P:peroxisome organization"/>
    <property type="evidence" value="ECO:0007669"/>
    <property type="project" value="InterPro"/>
</dbReference>
<dbReference type="OrthoDB" id="77656at2759"/>
<accession>A0A843X9V5</accession>
<protein>
    <submittedName>
        <fullName evidence="3">Uncharacterized protein</fullName>
    </submittedName>
</protein>
<dbReference type="EMBL" id="NMUH01006863">
    <property type="protein sequence ID" value="MQM16144.1"/>
    <property type="molecule type" value="Genomic_DNA"/>
</dbReference>
<dbReference type="AlphaFoldDB" id="A0A843X9V5"/>
<evidence type="ECO:0000256" key="2">
    <source>
        <dbReference type="SAM" id="Phobius"/>
    </source>
</evidence>
<evidence type="ECO:0000313" key="3">
    <source>
        <dbReference type="EMBL" id="MQM16144.1"/>
    </source>
</evidence>
<feature type="transmembrane region" description="Helical" evidence="2">
    <location>
        <begin position="36"/>
        <end position="59"/>
    </location>
</feature>
<gene>
    <name evidence="3" type="ORF">Taro_049099</name>
</gene>
<dbReference type="InterPro" id="IPR037485">
    <property type="entry name" value="PEX22"/>
</dbReference>
<dbReference type="Proteomes" id="UP000652761">
    <property type="component" value="Unassembled WGS sequence"/>
</dbReference>
<name>A0A843X9V5_COLES</name>
<dbReference type="PANTHER" id="PTHR34126:SF1">
    <property type="entry name" value="PEROXISOME BIOGENESIS PROTEIN 22"/>
    <property type="match status" value="1"/>
</dbReference>
<comment type="caution">
    <text evidence="3">The sequence shown here is derived from an EMBL/GenBank/DDBJ whole genome shotgun (WGS) entry which is preliminary data.</text>
</comment>
<keyword evidence="2" id="KW-1133">Transmembrane helix</keyword>
<reference evidence="3" key="1">
    <citation type="submission" date="2017-07" db="EMBL/GenBank/DDBJ databases">
        <title>Taro Niue Genome Assembly and Annotation.</title>
        <authorList>
            <person name="Atibalentja N."/>
            <person name="Keating K."/>
            <person name="Fields C.J."/>
        </authorList>
    </citation>
    <scope>NUCLEOTIDE SEQUENCE</scope>
    <source>
        <strain evidence="3">Niue_2</strain>
        <tissue evidence="3">Leaf</tissue>
    </source>
</reference>
<sequence>MADYVTEQVGSLVRRLSAHLHRKASEVVMLLFSNKVMGAGSLGALAGFAIAIVFTWKFLRSPPGRSRRNVPKRGNPASTSSGVNLAREAAADSEVHSSQLSLRDFSAVDTTYSPIELTLAQVVKKRLNGGRKVRVPF</sequence>